<reference evidence="3" key="1">
    <citation type="submission" date="2021-01" db="EMBL/GenBank/DDBJ databases">
        <authorList>
            <person name="Corre E."/>
            <person name="Pelletier E."/>
            <person name="Niang G."/>
            <person name="Scheremetjew M."/>
            <person name="Finn R."/>
            <person name="Kale V."/>
            <person name="Holt S."/>
            <person name="Cochrane G."/>
            <person name="Meng A."/>
            <person name="Brown T."/>
            <person name="Cohen L."/>
        </authorList>
    </citation>
    <scope>NUCLEOTIDE SEQUENCE</scope>
    <source>
        <strain evidence="3">NY070348D</strain>
    </source>
</reference>
<evidence type="ECO:0000256" key="1">
    <source>
        <dbReference type="SAM" id="Coils"/>
    </source>
</evidence>
<protein>
    <submittedName>
        <fullName evidence="3">Uncharacterized protein</fullName>
    </submittedName>
</protein>
<sequence length="578" mass="65752">METPLQARGGYGHRGVVSGRTEQALVGCDSHVQIQVERRGDEDCVRISRFDRDGYRSEETHVGQYLLGATLGSAQISFNKLPLQLVQKELDRLRSVRKPYSLILSNVPGQLPPNMGSERNVSVSPRFPDLKENVLSNNPQERTPFRTCKTPDPRASSKFEIGEKKVTSFTPGPNNATQAYRGAPGIDDVTKIQASLERLRNQRLMMEKLKTENERKDIRVRSLSKQVESLRSDLASAQEEVETQSRVFAELAVHKATIQGLERELSEERERFSQNRESSTATLDQVKRVLDQEKRDRESERAELETKINALSVELEGERVRHQSAALDKNQLAVDLAHTRKELEETQTSMEMLKSKENARYAALERSMQSLQINLDDSTERLKIVSIENETRTVSLKRTNEALSSSEERANLLVGTIAELEENNILLRKQLLAAETSNTSSNSKFAEKLHTVENELSEKKTLIAQLTKSLTLLKDKYNTECADHKDTRSSLLRKTQEGTNSVDALKRVTAQYNQAKNKITELNSKVEQLHTQMLQERTRCSTLAQQLEAEKNACRSWANDRLELLTQFCEEEERFRKL</sequence>
<evidence type="ECO:0000256" key="2">
    <source>
        <dbReference type="SAM" id="MobiDB-lite"/>
    </source>
</evidence>
<organism evidence="3">
    <name type="scientific">Mucochytrium quahogii</name>
    <dbReference type="NCBI Taxonomy" id="96639"/>
    <lineage>
        <taxon>Eukaryota</taxon>
        <taxon>Sar</taxon>
        <taxon>Stramenopiles</taxon>
        <taxon>Bigyra</taxon>
        <taxon>Labyrinthulomycetes</taxon>
        <taxon>Thraustochytrida</taxon>
        <taxon>Thraustochytriidae</taxon>
        <taxon>Mucochytrium</taxon>
    </lineage>
</organism>
<name>A0A7S2SML8_9STRA</name>
<proteinExistence type="predicted"/>
<feature type="coiled-coil region" evidence="1">
    <location>
        <begin position="505"/>
        <end position="532"/>
    </location>
</feature>
<gene>
    <name evidence="3" type="ORF">QSP1433_LOCUS14995</name>
</gene>
<evidence type="ECO:0000313" key="3">
    <source>
        <dbReference type="EMBL" id="CAD9702672.1"/>
    </source>
</evidence>
<feature type="region of interest" description="Disordered" evidence="2">
    <location>
        <begin position="131"/>
        <end position="156"/>
    </location>
</feature>
<keyword evidence="1" id="KW-0175">Coiled coil</keyword>
<feature type="coiled-coil region" evidence="1">
    <location>
        <begin position="192"/>
        <end position="469"/>
    </location>
</feature>
<dbReference type="EMBL" id="HBHK01023847">
    <property type="protein sequence ID" value="CAD9702672.1"/>
    <property type="molecule type" value="Transcribed_RNA"/>
</dbReference>
<dbReference type="AlphaFoldDB" id="A0A7S2SML8"/>
<accession>A0A7S2SML8</accession>